<dbReference type="PANTHER" id="PTHR12184:SF1">
    <property type="entry name" value="UBIQUINOL-CYTOCHROME-C REDUCTASE COMPLEX ASSEMBLY FACTOR 1"/>
    <property type="match status" value="1"/>
</dbReference>
<dbReference type="InterPro" id="IPR007129">
    <property type="entry name" value="Ubiqinol_cyt_c_chaperone_CPB3"/>
</dbReference>
<evidence type="ECO:0000256" key="1">
    <source>
        <dbReference type="ARBA" id="ARBA00006407"/>
    </source>
</evidence>
<sequence>MSVFARGYFFNYVKLSRNILTSTFIKFNREYYSHSLQNGRDFRYKSFNKTLMLPYYNVKRNAHEDGYLKSMKNKIKDKIIFHLFTKHKIELKGRILYANMEHKIDYPKFFRVCKLPDTFFSWYLIMELHVWMLASRLMAEGEKGILLRNSIMRSMWLDVEERSKQLENVYIPKRVKQVKGVKYHHQLAFISYDESLDGDDKVLAGALWRYMFQQEAQDPLAIECCVNYVRKNLANLDATNFDEMALNSRVEFLPLLEPNQLFTT</sequence>
<evidence type="ECO:0000313" key="3">
    <source>
        <dbReference type="EMBL" id="KAB7499753.1"/>
    </source>
</evidence>
<dbReference type="OrthoDB" id="4007at2759"/>
<protein>
    <submittedName>
        <fullName evidence="3">Ubiquinol-cytochrome-c reductase complex assembly factor 1</fullName>
    </submittedName>
</protein>
<organism evidence="3 4">
    <name type="scientific">Armadillidium nasatum</name>
    <dbReference type="NCBI Taxonomy" id="96803"/>
    <lineage>
        <taxon>Eukaryota</taxon>
        <taxon>Metazoa</taxon>
        <taxon>Ecdysozoa</taxon>
        <taxon>Arthropoda</taxon>
        <taxon>Crustacea</taxon>
        <taxon>Multicrustacea</taxon>
        <taxon>Malacostraca</taxon>
        <taxon>Eumalacostraca</taxon>
        <taxon>Peracarida</taxon>
        <taxon>Isopoda</taxon>
        <taxon>Oniscidea</taxon>
        <taxon>Crinocheta</taxon>
        <taxon>Armadillidiidae</taxon>
        <taxon>Armadillidium</taxon>
    </lineage>
</organism>
<dbReference type="AlphaFoldDB" id="A0A5N5SZU7"/>
<comment type="similarity">
    <text evidence="1">Belongs to the CBP3 family.</text>
</comment>
<dbReference type="EMBL" id="SEYY01016834">
    <property type="protein sequence ID" value="KAB7499753.1"/>
    <property type="molecule type" value="Genomic_DNA"/>
</dbReference>
<evidence type="ECO:0000259" key="2">
    <source>
        <dbReference type="Pfam" id="PF03981"/>
    </source>
</evidence>
<dbReference type="Pfam" id="PF03981">
    <property type="entry name" value="Ubiq_cyt_C_chap"/>
    <property type="match status" value="1"/>
</dbReference>
<dbReference type="InterPro" id="IPR021150">
    <property type="entry name" value="Ubiq_cyt_c_chap"/>
</dbReference>
<dbReference type="PANTHER" id="PTHR12184">
    <property type="entry name" value="UBIQUINOL-CYTOCHROME C REDUCTASE COMPLEX ASSEMBLY FACTOR 1 FAMILY MEMBER"/>
    <property type="match status" value="1"/>
</dbReference>
<dbReference type="GO" id="GO:0005739">
    <property type="term" value="C:mitochondrion"/>
    <property type="evidence" value="ECO:0007669"/>
    <property type="project" value="TreeGrafter"/>
</dbReference>
<accession>A0A5N5SZU7</accession>
<name>A0A5N5SZU7_9CRUS</name>
<evidence type="ECO:0000313" key="4">
    <source>
        <dbReference type="Proteomes" id="UP000326759"/>
    </source>
</evidence>
<comment type="caution">
    <text evidence="3">The sequence shown here is derived from an EMBL/GenBank/DDBJ whole genome shotgun (WGS) entry which is preliminary data.</text>
</comment>
<dbReference type="GO" id="GO:0034551">
    <property type="term" value="P:mitochondrial respiratory chain complex III assembly"/>
    <property type="evidence" value="ECO:0007669"/>
    <property type="project" value="TreeGrafter"/>
</dbReference>
<keyword evidence="4" id="KW-1185">Reference proteome</keyword>
<dbReference type="Proteomes" id="UP000326759">
    <property type="component" value="Unassembled WGS sequence"/>
</dbReference>
<proteinExistence type="inferred from homology"/>
<gene>
    <name evidence="3" type="primary">uqcc1</name>
    <name evidence="3" type="ORF">Anas_09206</name>
</gene>
<feature type="domain" description="Ubiquinol-cytochrome c chaperone" evidence="2">
    <location>
        <begin position="112"/>
        <end position="244"/>
    </location>
</feature>
<reference evidence="3 4" key="1">
    <citation type="journal article" date="2019" name="PLoS Biol.">
        <title>Sex chromosomes control vertical transmission of feminizing Wolbachia symbionts in an isopod.</title>
        <authorList>
            <person name="Becking T."/>
            <person name="Chebbi M.A."/>
            <person name="Giraud I."/>
            <person name="Moumen B."/>
            <person name="Laverre T."/>
            <person name="Caubet Y."/>
            <person name="Peccoud J."/>
            <person name="Gilbert C."/>
            <person name="Cordaux R."/>
        </authorList>
    </citation>
    <scope>NUCLEOTIDE SEQUENCE [LARGE SCALE GENOMIC DNA]</scope>
    <source>
        <strain evidence="3">ANa2</strain>
        <tissue evidence="3">Whole body excluding digestive tract and cuticle</tissue>
    </source>
</reference>